<comment type="catalytic activity">
    <reaction evidence="11">
        <text>L-aspartate + O2 = iminosuccinate + H2O2</text>
        <dbReference type="Rhea" id="RHEA:25876"/>
        <dbReference type="ChEBI" id="CHEBI:15379"/>
        <dbReference type="ChEBI" id="CHEBI:16240"/>
        <dbReference type="ChEBI" id="CHEBI:29991"/>
        <dbReference type="ChEBI" id="CHEBI:77875"/>
        <dbReference type="EC" id="1.4.3.16"/>
    </reaction>
    <physiologicalReaction direction="left-to-right" evidence="11">
        <dbReference type="Rhea" id="RHEA:25877"/>
    </physiologicalReaction>
</comment>
<dbReference type="GO" id="GO:0034628">
    <property type="term" value="P:'de novo' NAD+ biosynthetic process from L-aspartate"/>
    <property type="evidence" value="ECO:0007669"/>
    <property type="project" value="TreeGrafter"/>
</dbReference>
<dbReference type="SUPFAM" id="SSF56425">
    <property type="entry name" value="Succinate dehydrogenase/fumarate reductase flavoprotein, catalytic domain"/>
    <property type="match status" value="1"/>
</dbReference>
<dbReference type="PANTHER" id="PTHR42716">
    <property type="entry name" value="L-ASPARTATE OXIDASE"/>
    <property type="match status" value="1"/>
</dbReference>
<evidence type="ECO:0000256" key="8">
    <source>
        <dbReference type="ARBA" id="ARBA00022827"/>
    </source>
</evidence>
<evidence type="ECO:0000256" key="9">
    <source>
        <dbReference type="ARBA" id="ARBA00023002"/>
    </source>
</evidence>
<evidence type="ECO:0000259" key="15">
    <source>
        <dbReference type="Pfam" id="PF00890"/>
    </source>
</evidence>
<comment type="similarity">
    <text evidence="3 13">Belongs to the FAD-dependent oxidoreductase 2 family. NadB subfamily.</text>
</comment>
<proteinExistence type="inferred from homology"/>
<evidence type="ECO:0000256" key="12">
    <source>
        <dbReference type="NCBIfam" id="TIGR00551"/>
    </source>
</evidence>
<dbReference type="RefSeq" id="WP_069600701.1">
    <property type="nucleotide sequence ID" value="NZ_CP017150.1"/>
</dbReference>
<evidence type="ECO:0000259" key="16">
    <source>
        <dbReference type="Pfam" id="PF02910"/>
    </source>
</evidence>
<dbReference type="Gene3D" id="1.20.58.100">
    <property type="entry name" value="Fumarate reductase/succinate dehydrogenase flavoprotein-like, C-terminal domain"/>
    <property type="match status" value="1"/>
</dbReference>
<dbReference type="AlphaFoldDB" id="A0A1D7W6M6"/>
<gene>
    <name evidence="17" type="ORF">BLSMQ_2995</name>
</gene>
<evidence type="ECO:0000256" key="4">
    <source>
        <dbReference type="ARBA" id="ARBA00012173"/>
    </source>
</evidence>
<dbReference type="Gene3D" id="3.50.50.60">
    <property type="entry name" value="FAD/NAD(P)-binding domain"/>
    <property type="match status" value="1"/>
</dbReference>
<dbReference type="eggNOG" id="COG0029">
    <property type="taxonomic scope" value="Bacteria"/>
</dbReference>
<dbReference type="InterPro" id="IPR027477">
    <property type="entry name" value="Succ_DH/fumarate_Rdtase_cat_sf"/>
</dbReference>
<keyword evidence="9 13" id="KW-0560">Oxidoreductase</keyword>
<protein>
    <recommendedName>
        <fullName evidence="5 12">L-aspartate oxidase</fullName>
        <ecNumber evidence="4 12">1.4.3.16</ecNumber>
    </recommendedName>
</protein>
<evidence type="ECO:0000313" key="18">
    <source>
        <dbReference type="Proteomes" id="UP000094793"/>
    </source>
</evidence>
<dbReference type="PATRIC" id="fig|1703.10.peg.3101"/>
<dbReference type="NCBIfam" id="TIGR00551">
    <property type="entry name" value="nadB"/>
    <property type="match status" value="1"/>
</dbReference>
<evidence type="ECO:0000256" key="1">
    <source>
        <dbReference type="ARBA" id="ARBA00001974"/>
    </source>
</evidence>
<evidence type="ECO:0000256" key="14">
    <source>
        <dbReference type="SAM" id="MobiDB-lite"/>
    </source>
</evidence>
<dbReference type="UniPathway" id="UPA00253">
    <property type="reaction ID" value="UER00326"/>
</dbReference>
<feature type="region of interest" description="Disordered" evidence="14">
    <location>
        <begin position="528"/>
        <end position="567"/>
    </location>
</feature>
<dbReference type="InterPro" id="IPR003953">
    <property type="entry name" value="FAD-dep_OxRdtase_2_FAD-bd"/>
</dbReference>
<name>A0A1D7W6M6_BREAU</name>
<reference evidence="18" key="1">
    <citation type="submission" date="2016-09" db="EMBL/GenBank/DDBJ databases">
        <title>Complete Genome Sequence of Brevibacterium linens SMQ-1335.</title>
        <authorList>
            <person name="de Melo A.G."/>
            <person name="Labrie S.J."/>
            <person name="Dumaresq J."/>
            <person name="Roberts R.J."/>
            <person name="Tremblay D.M."/>
            <person name="Moineau S."/>
        </authorList>
    </citation>
    <scope>NUCLEOTIDE SEQUENCE [LARGE SCALE GENOMIC DNA]</scope>
    <source>
        <strain evidence="18">SMQ-1335</strain>
    </source>
</reference>
<dbReference type="OrthoDB" id="9805351at2"/>
<feature type="domain" description="Fumarate reductase/succinate dehydrogenase flavoprotein-like C-terminal" evidence="16">
    <location>
        <begin position="461"/>
        <end position="540"/>
    </location>
</feature>
<sequence length="567" mass="58428">MSHVLIIGSGIAGLTTALRLAGRHEVTVVTKDGVGESNTAMAQGGIAGVLAADDTVEAHVADTLVAGTGLGDEAAVRVLCTEGPDRILELAAAGVDFDRDRTGEWSRGLEGAHSIPRILHAGGDATGKAIIEALTNALRAAVAAGRVRLLEHTMLLDLVTAPTGPSEATGPAGSAVPTGPAGSVVPTGPAGSPARHTSRCTGVSLLRNGVHEFLAADAVILATGGAGQLYAHTTNPEGATGDGLAAAIRAGTAVSDMEFYQFHPTALAGSGFLISEAVRGAGALLLDANGHRFMPDIDRRGELAPRDVVALAIHRRMAEQNDLPCYLDARSVPEVVTHFPSIARGLAAHGFDLAADLIPVTPAAHYFMGGINTDLDGRTNIAGLFAVGEVACSGVHGANRLASNSLLEGAVFGARAAEAIATEFETRTGPIPEPSRASHSATAASLSLSTKLGSSSNRISREELQELAWTHLGVEREGHGLRTVLDRLGEGRPLVTDVEPAELREGFETSNLAHIARYIAAQALARQESRGAHTRTDFPTSGALSTRRPESVDLMSTSSLLQEAASC</sequence>
<dbReference type="FunFam" id="3.90.700.10:FF:000002">
    <property type="entry name" value="L-aspartate oxidase"/>
    <property type="match status" value="1"/>
</dbReference>
<dbReference type="GO" id="GO:0033765">
    <property type="term" value="F:steroid dehydrogenase activity, acting on the CH-CH group of donors"/>
    <property type="evidence" value="ECO:0007669"/>
    <property type="project" value="UniProtKB-ARBA"/>
</dbReference>
<evidence type="ECO:0000256" key="2">
    <source>
        <dbReference type="ARBA" id="ARBA00004950"/>
    </source>
</evidence>
<dbReference type="SUPFAM" id="SSF46977">
    <property type="entry name" value="Succinate dehydrogenase/fumarate reductase flavoprotein C-terminal domain"/>
    <property type="match status" value="1"/>
</dbReference>
<feature type="domain" description="FAD-dependent oxidoreductase 2 FAD-binding" evidence="15">
    <location>
        <begin position="3"/>
        <end position="406"/>
    </location>
</feature>
<dbReference type="Pfam" id="PF02910">
    <property type="entry name" value="Succ_DH_flav_C"/>
    <property type="match status" value="1"/>
</dbReference>
<dbReference type="EC" id="1.4.3.16" evidence="4 12"/>
<dbReference type="Proteomes" id="UP000094793">
    <property type="component" value="Chromosome"/>
</dbReference>
<evidence type="ECO:0000256" key="11">
    <source>
        <dbReference type="ARBA" id="ARBA00048305"/>
    </source>
</evidence>
<keyword evidence="6 13" id="KW-0285">Flavoprotein</keyword>
<dbReference type="InterPro" id="IPR015939">
    <property type="entry name" value="Fum_Rdtase/Succ_DH_flav-like_C"/>
</dbReference>
<evidence type="ECO:0000256" key="5">
    <source>
        <dbReference type="ARBA" id="ARBA00021901"/>
    </source>
</evidence>
<comment type="function">
    <text evidence="10">Catalyzes the oxidation of L-aspartate to iminoaspartate, the first step in the de novo biosynthesis of NAD(+).</text>
</comment>
<comment type="subcellular location">
    <subcellularLocation>
        <location evidence="13">Cytoplasm</location>
    </subcellularLocation>
</comment>
<evidence type="ECO:0000256" key="10">
    <source>
        <dbReference type="ARBA" id="ARBA00029426"/>
    </source>
</evidence>
<keyword evidence="8 13" id="KW-0274">FAD</keyword>
<dbReference type="Pfam" id="PF00890">
    <property type="entry name" value="FAD_binding_2"/>
    <property type="match status" value="1"/>
</dbReference>
<dbReference type="GO" id="GO:0005737">
    <property type="term" value="C:cytoplasm"/>
    <property type="evidence" value="ECO:0007669"/>
    <property type="project" value="UniProtKB-SubCell"/>
</dbReference>
<dbReference type="InterPro" id="IPR037099">
    <property type="entry name" value="Fum_R/Succ_DH_flav-like_C_sf"/>
</dbReference>
<comment type="pathway">
    <text evidence="2 13">Cofactor biosynthesis; NAD(+) biosynthesis; iminoaspartate from L-aspartate (oxidase route): step 1/1.</text>
</comment>
<dbReference type="KEGG" id="blin:BLSMQ_2995"/>
<dbReference type="PANTHER" id="PTHR42716:SF2">
    <property type="entry name" value="L-ASPARTATE OXIDASE, CHLOROPLASTIC"/>
    <property type="match status" value="1"/>
</dbReference>
<evidence type="ECO:0000256" key="3">
    <source>
        <dbReference type="ARBA" id="ARBA00008562"/>
    </source>
</evidence>
<accession>A0A1D7W6M6</accession>
<evidence type="ECO:0000256" key="6">
    <source>
        <dbReference type="ARBA" id="ARBA00022630"/>
    </source>
</evidence>
<dbReference type="EMBL" id="CP017150">
    <property type="protein sequence ID" value="AOP54699.1"/>
    <property type="molecule type" value="Genomic_DNA"/>
</dbReference>
<organism evidence="17 18">
    <name type="scientific">Brevibacterium aurantiacum</name>
    <dbReference type="NCBI Taxonomy" id="273384"/>
    <lineage>
        <taxon>Bacteria</taxon>
        <taxon>Bacillati</taxon>
        <taxon>Actinomycetota</taxon>
        <taxon>Actinomycetes</taxon>
        <taxon>Micrococcales</taxon>
        <taxon>Brevibacteriaceae</taxon>
        <taxon>Brevibacterium</taxon>
    </lineage>
</organism>
<dbReference type="GO" id="GO:0008734">
    <property type="term" value="F:L-aspartate oxidase activity"/>
    <property type="evidence" value="ECO:0007669"/>
    <property type="project" value="UniProtKB-UniRule"/>
</dbReference>
<dbReference type="InterPro" id="IPR005288">
    <property type="entry name" value="NadB"/>
</dbReference>
<dbReference type="Gene3D" id="3.90.700.10">
    <property type="entry name" value="Succinate dehydrogenase/fumarate reductase flavoprotein, catalytic domain"/>
    <property type="match status" value="1"/>
</dbReference>
<evidence type="ECO:0000256" key="13">
    <source>
        <dbReference type="RuleBase" id="RU362049"/>
    </source>
</evidence>
<dbReference type="SUPFAM" id="SSF51905">
    <property type="entry name" value="FAD/NAD(P)-binding domain"/>
    <property type="match status" value="1"/>
</dbReference>
<dbReference type="PRINTS" id="PR00368">
    <property type="entry name" value="FADPNR"/>
</dbReference>
<evidence type="ECO:0000313" key="17">
    <source>
        <dbReference type="EMBL" id="AOP54699.1"/>
    </source>
</evidence>
<keyword evidence="7 13" id="KW-0662">Pyridine nucleotide biosynthesis</keyword>
<comment type="cofactor">
    <cofactor evidence="1 13">
        <name>FAD</name>
        <dbReference type="ChEBI" id="CHEBI:57692"/>
    </cofactor>
</comment>
<feature type="region of interest" description="Disordered" evidence="14">
    <location>
        <begin position="162"/>
        <end position="196"/>
    </location>
</feature>
<dbReference type="InterPro" id="IPR036188">
    <property type="entry name" value="FAD/NAD-bd_sf"/>
</dbReference>
<evidence type="ECO:0000256" key="7">
    <source>
        <dbReference type="ARBA" id="ARBA00022642"/>
    </source>
</evidence>